<dbReference type="AlphaFoldDB" id="A0A124P965"/>
<dbReference type="SUPFAM" id="SSF48452">
    <property type="entry name" value="TPR-like"/>
    <property type="match status" value="1"/>
</dbReference>
<dbReference type="Pfam" id="PF21197">
    <property type="entry name" value="PgaA_barrel"/>
    <property type="match status" value="1"/>
</dbReference>
<dbReference type="Proteomes" id="UP000062788">
    <property type="component" value="Unassembled WGS sequence"/>
</dbReference>
<keyword evidence="4" id="KW-1185">Reference proteome</keyword>
<dbReference type="InterPro" id="IPR023870">
    <property type="entry name" value="PGA_export_porin_PgaA"/>
</dbReference>
<evidence type="ECO:0000256" key="1">
    <source>
        <dbReference type="SAM" id="SignalP"/>
    </source>
</evidence>
<dbReference type="GO" id="GO:1901515">
    <property type="term" value="F:poly-beta-1,6-N-acetyl-D-glucosamine transmembrane transporter activity"/>
    <property type="evidence" value="ECO:0007669"/>
    <property type="project" value="InterPro"/>
</dbReference>
<organism evidence="3 4">
    <name type="scientific">Burkholderia singularis</name>
    <dbReference type="NCBI Taxonomy" id="1503053"/>
    <lineage>
        <taxon>Bacteria</taxon>
        <taxon>Pseudomonadati</taxon>
        <taxon>Pseudomonadota</taxon>
        <taxon>Betaproteobacteria</taxon>
        <taxon>Burkholderiales</taxon>
        <taxon>Burkholderiaceae</taxon>
        <taxon>Burkholderia</taxon>
        <taxon>pseudomallei group</taxon>
    </lineage>
</organism>
<feature type="domain" description="PgaA membrane beta barrel" evidence="2">
    <location>
        <begin position="431"/>
        <end position="705"/>
    </location>
</feature>
<dbReference type="InterPro" id="IPR011990">
    <property type="entry name" value="TPR-like_helical_dom_sf"/>
</dbReference>
<dbReference type="NCBIfam" id="TIGR03939">
    <property type="entry name" value="PGA_TPR_OMP"/>
    <property type="match status" value="1"/>
</dbReference>
<dbReference type="InterPro" id="IPR049003">
    <property type="entry name" value="PgaA_barrel"/>
</dbReference>
<evidence type="ECO:0000313" key="4">
    <source>
        <dbReference type="Proteomes" id="UP000062788"/>
    </source>
</evidence>
<keyword evidence="1" id="KW-0732">Signal</keyword>
<name>A0A124P965_9BURK</name>
<proteinExistence type="predicted"/>
<feature type="signal peptide" evidence="1">
    <location>
        <begin position="1"/>
        <end position="49"/>
    </location>
</feature>
<accession>A0A124P965</accession>
<protein>
    <recommendedName>
        <fullName evidence="2">PgaA membrane beta barrel domain-containing protein</fullName>
    </recommendedName>
</protein>
<evidence type="ECO:0000313" key="3">
    <source>
        <dbReference type="EMBL" id="KVE27532.1"/>
    </source>
</evidence>
<evidence type="ECO:0000259" key="2">
    <source>
        <dbReference type="Pfam" id="PF21197"/>
    </source>
</evidence>
<feature type="chain" id="PRO_5007175455" description="PgaA membrane beta barrel domain-containing protein" evidence="1">
    <location>
        <begin position="50"/>
        <end position="707"/>
    </location>
</feature>
<dbReference type="EMBL" id="LOWA01000028">
    <property type="protein sequence ID" value="KVE27532.1"/>
    <property type="molecule type" value="Genomic_DNA"/>
</dbReference>
<dbReference type="OrthoDB" id="5405060at2"/>
<comment type="caution">
    <text evidence="3">The sequence shown here is derived from an EMBL/GenBank/DDBJ whole genome shotgun (WGS) entry which is preliminary data.</text>
</comment>
<sequence>MTAQPCARMPGWKPVMSTFTLPCRAGAARRRLASLIGLALACAMPSAHASASADAGTRAQQLADAQSRLAAHRRVEALALCEDILQRWPDDPDALRLRVRALSELGAAGQALYWAQQLRAPLPDAELAALHADLAAHQTRWARTMPADPNRPYAQSDRAVATLDDARERYRTYAGLRRRLDADRLVSTSEAARGAETIEGYRAMQQAGEPLPPYAEIAVADALMQQRQPEQAIPLYEAGIAGHPGPYADDESDPHISLAYAYLEAWRARDALALADRTAASAPAWLPPAAGLEPRPNPHKTSADIAAAVLRDNVWLHRDAWERLQALRAEAPANVALWRNLAYVERMRGWPRRSEATAVGAAGLDPEDTGTRLEAIDDWRELNDFARVEPALRDLEQIIPREQRVQLTRQAWDRQRGWQFDIDHYNGKGGKSTYGDYDNETEAVLQSPLLYNHWRVAGIARLAGGSLDEGGRAQRYRLGAGVRGYARGFEAYLQALPGIGQTRGIALESGFKWSPNDHWTFGADWSTKGDAHVPLRASAFGITAHSYDASAQWRASELTRAGIAASYDRFSDGNRRYGWQADLTQRLYTARYFTVDGGVQLGLSHNRLTDVPYYSPAQARWAMLTGRIDHMLYQRNERDWRHSLDAAIGPYNERGHGTGWAASVRYGQIFQPRGGLSFGWGVGWTSQPYDGKRESRVMLDLTLHWGQ</sequence>
<gene>
    <name evidence="3" type="ORF">WS67_11415</name>
</gene>
<reference evidence="3 4" key="1">
    <citation type="submission" date="2015-11" db="EMBL/GenBank/DDBJ databases">
        <title>Expanding the genomic diversity of Burkholderia species for the development of highly accurate diagnostics.</title>
        <authorList>
            <person name="Sahl J."/>
            <person name="Keim P."/>
            <person name="Wagner D."/>
        </authorList>
    </citation>
    <scope>NUCLEOTIDE SEQUENCE [LARGE SCALE GENOMIC DNA]</scope>
    <source>
        <strain evidence="3 4">TSV85</strain>
    </source>
</reference>
<dbReference type="Gene3D" id="1.25.40.10">
    <property type="entry name" value="Tetratricopeptide repeat domain"/>
    <property type="match status" value="1"/>
</dbReference>